<keyword evidence="6" id="KW-0862">Zinc</keyword>
<dbReference type="SMART" id="SM00184">
    <property type="entry name" value="RING"/>
    <property type="match status" value="1"/>
</dbReference>
<feature type="region of interest" description="Disordered" evidence="10">
    <location>
        <begin position="15"/>
        <end position="37"/>
    </location>
</feature>
<dbReference type="Gene3D" id="3.30.40.10">
    <property type="entry name" value="Zinc/RING finger domain, C3HC4 (zinc finger)"/>
    <property type="match status" value="1"/>
</dbReference>
<dbReference type="InterPro" id="IPR001841">
    <property type="entry name" value="Znf_RING"/>
</dbReference>
<evidence type="ECO:0000313" key="12">
    <source>
        <dbReference type="EMBL" id="NDJ93945.1"/>
    </source>
</evidence>
<dbReference type="GO" id="GO:0061630">
    <property type="term" value="F:ubiquitin protein ligase activity"/>
    <property type="evidence" value="ECO:0007669"/>
    <property type="project" value="UniProtKB-EC"/>
</dbReference>
<dbReference type="PROSITE" id="PS00518">
    <property type="entry name" value="ZF_RING_1"/>
    <property type="match status" value="1"/>
</dbReference>
<dbReference type="PROSITE" id="PS50089">
    <property type="entry name" value="ZF_RING_2"/>
    <property type="match status" value="1"/>
</dbReference>
<feature type="compositionally biased region" description="Low complexity" evidence="10">
    <location>
        <begin position="20"/>
        <end position="30"/>
    </location>
</feature>
<dbReference type="SUPFAM" id="SSF57850">
    <property type="entry name" value="RING/U-box"/>
    <property type="match status" value="1"/>
</dbReference>
<dbReference type="GO" id="GO:0006513">
    <property type="term" value="P:protein monoubiquitination"/>
    <property type="evidence" value="ECO:0007669"/>
    <property type="project" value="TreeGrafter"/>
</dbReference>
<evidence type="ECO:0000259" key="11">
    <source>
        <dbReference type="PROSITE" id="PS50089"/>
    </source>
</evidence>
<dbReference type="PANTHER" id="PTHR46077">
    <property type="entry name" value="E3 UBIQUITIN-PROTEIN LIGASE TOPORS"/>
    <property type="match status" value="1"/>
</dbReference>
<keyword evidence="7" id="KW-0805">Transcription regulation</keyword>
<evidence type="ECO:0000256" key="7">
    <source>
        <dbReference type="ARBA" id="ARBA00023015"/>
    </source>
</evidence>
<dbReference type="PANTHER" id="PTHR46077:SF1">
    <property type="entry name" value="TOP1 BINDING ARGININE_SERINE RICH PROTEIN, E3 UBIQUITIN LIGASE"/>
    <property type="match status" value="1"/>
</dbReference>
<evidence type="ECO:0000256" key="3">
    <source>
        <dbReference type="ARBA" id="ARBA00022679"/>
    </source>
</evidence>
<evidence type="ECO:0000256" key="10">
    <source>
        <dbReference type="SAM" id="MobiDB-lite"/>
    </source>
</evidence>
<organism evidence="12">
    <name type="scientific">Henneguya salminicola</name>
    <name type="common">Myxosporean</name>
    <dbReference type="NCBI Taxonomy" id="69463"/>
    <lineage>
        <taxon>Eukaryota</taxon>
        <taxon>Metazoa</taxon>
        <taxon>Cnidaria</taxon>
        <taxon>Myxozoa</taxon>
        <taxon>Myxosporea</taxon>
        <taxon>Bivalvulida</taxon>
        <taxon>Platysporina</taxon>
        <taxon>Myxobolidae</taxon>
        <taxon>Henneguya</taxon>
    </lineage>
</organism>
<evidence type="ECO:0000256" key="1">
    <source>
        <dbReference type="ARBA" id="ARBA00000900"/>
    </source>
</evidence>
<dbReference type="Pfam" id="PF13639">
    <property type="entry name" value="zf-RING_2"/>
    <property type="match status" value="1"/>
</dbReference>
<protein>
    <recommendedName>
        <fullName evidence="2">RING-type E3 ubiquitin transferase</fullName>
        <ecNumber evidence="2">2.3.2.27</ecNumber>
    </recommendedName>
</protein>
<keyword evidence="3" id="KW-0808">Transferase</keyword>
<evidence type="ECO:0000256" key="8">
    <source>
        <dbReference type="ARBA" id="ARBA00023163"/>
    </source>
</evidence>
<evidence type="ECO:0000256" key="2">
    <source>
        <dbReference type="ARBA" id="ARBA00012483"/>
    </source>
</evidence>
<proteinExistence type="predicted"/>
<keyword evidence="5 9" id="KW-0863">Zinc-finger</keyword>
<dbReference type="InterPro" id="IPR017907">
    <property type="entry name" value="Znf_RING_CS"/>
</dbReference>
<sequence>MSDYDMYSTDFNIYDDESSSENLEGSSSTEDFSRSTLSDNSIIDDDAESVQLHSHALPQLTWNEDCPICLSALVKPCLTVRCYHKFCLECLVRWFQNSHTCPVCRNKCQSIIYNIRSSQIYCEVIFYI</sequence>
<comment type="catalytic activity">
    <reaction evidence="1">
        <text>S-ubiquitinyl-[E2 ubiquitin-conjugating enzyme]-L-cysteine + [acceptor protein]-L-lysine = [E2 ubiquitin-conjugating enzyme]-L-cysteine + N(6)-ubiquitinyl-[acceptor protein]-L-lysine.</text>
        <dbReference type="EC" id="2.3.2.27"/>
    </reaction>
</comment>
<keyword evidence="4" id="KW-0479">Metal-binding</keyword>
<evidence type="ECO:0000256" key="6">
    <source>
        <dbReference type="ARBA" id="ARBA00022833"/>
    </source>
</evidence>
<evidence type="ECO:0000256" key="5">
    <source>
        <dbReference type="ARBA" id="ARBA00022771"/>
    </source>
</evidence>
<keyword evidence="8" id="KW-0804">Transcription</keyword>
<dbReference type="GO" id="GO:0000209">
    <property type="term" value="P:protein polyubiquitination"/>
    <property type="evidence" value="ECO:0007669"/>
    <property type="project" value="TreeGrafter"/>
</dbReference>
<reference evidence="12" key="1">
    <citation type="submission" date="2018-11" db="EMBL/GenBank/DDBJ databases">
        <title>Henneguya salminicola genome and transcriptome.</title>
        <authorList>
            <person name="Yahalomi D."/>
            <person name="Atkinson S.D."/>
            <person name="Neuhof M."/>
            <person name="Chang E.S."/>
            <person name="Philippe H."/>
            <person name="Cartwright P."/>
            <person name="Bartholomew J.L."/>
            <person name="Huchon D."/>
        </authorList>
    </citation>
    <scope>NUCLEOTIDE SEQUENCE</scope>
    <source>
        <strain evidence="12">Hz1</strain>
        <tissue evidence="12">Whole</tissue>
    </source>
</reference>
<accession>A0A6G3MIT5</accession>
<dbReference type="EMBL" id="GHBP01005715">
    <property type="protein sequence ID" value="NDJ93945.1"/>
    <property type="molecule type" value="Transcribed_RNA"/>
</dbReference>
<dbReference type="AlphaFoldDB" id="A0A6G3MIT5"/>
<dbReference type="GO" id="GO:0008270">
    <property type="term" value="F:zinc ion binding"/>
    <property type="evidence" value="ECO:0007669"/>
    <property type="project" value="UniProtKB-KW"/>
</dbReference>
<name>A0A6G3MIT5_HENSL</name>
<evidence type="ECO:0000256" key="4">
    <source>
        <dbReference type="ARBA" id="ARBA00022723"/>
    </source>
</evidence>
<dbReference type="EC" id="2.3.2.27" evidence="2"/>
<feature type="domain" description="RING-type" evidence="11">
    <location>
        <begin position="66"/>
        <end position="105"/>
    </location>
</feature>
<dbReference type="InterPro" id="IPR013083">
    <property type="entry name" value="Znf_RING/FYVE/PHD"/>
</dbReference>
<evidence type="ECO:0000256" key="9">
    <source>
        <dbReference type="PROSITE-ProRule" id="PRU00175"/>
    </source>
</evidence>